<gene>
    <name evidence="1" type="ORF">CEXT_166661</name>
</gene>
<proteinExistence type="predicted"/>
<comment type="caution">
    <text evidence="1">The sequence shown here is derived from an EMBL/GenBank/DDBJ whole genome shotgun (WGS) entry which is preliminary data.</text>
</comment>
<sequence length="96" mass="10852">MMVMSHFSGDCSASTDPLEILFFKEKGHIFQPLSVRGAFSVRVSLAQLRGFLFKRSRYLQKGISELINLSLMTAPPSGKNEFPPSIVRFKSEPKRM</sequence>
<evidence type="ECO:0000313" key="2">
    <source>
        <dbReference type="Proteomes" id="UP001054945"/>
    </source>
</evidence>
<dbReference type="EMBL" id="BPLR01010212">
    <property type="protein sequence ID" value="GIY37739.1"/>
    <property type="molecule type" value="Genomic_DNA"/>
</dbReference>
<organism evidence="1 2">
    <name type="scientific">Caerostris extrusa</name>
    <name type="common">Bark spider</name>
    <name type="synonym">Caerostris bankana</name>
    <dbReference type="NCBI Taxonomy" id="172846"/>
    <lineage>
        <taxon>Eukaryota</taxon>
        <taxon>Metazoa</taxon>
        <taxon>Ecdysozoa</taxon>
        <taxon>Arthropoda</taxon>
        <taxon>Chelicerata</taxon>
        <taxon>Arachnida</taxon>
        <taxon>Araneae</taxon>
        <taxon>Araneomorphae</taxon>
        <taxon>Entelegynae</taxon>
        <taxon>Araneoidea</taxon>
        <taxon>Araneidae</taxon>
        <taxon>Caerostris</taxon>
    </lineage>
</organism>
<keyword evidence="2" id="KW-1185">Reference proteome</keyword>
<name>A0AAV4SWS5_CAEEX</name>
<protein>
    <submittedName>
        <fullName evidence="1">Uncharacterized protein</fullName>
    </submittedName>
</protein>
<reference evidence="1 2" key="1">
    <citation type="submission" date="2021-06" db="EMBL/GenBank/DDBJ databases">
        <title>Caerostris extrusa draft genome.</title>
        <authorList>
            <person name="Kono N."/>
            <person name="Arakawa K."/>
        </authorList>
    </citation>
    <scope>NUCLEOTIDE SEQUENCE [LARGE SCALE GENOMIC DNA]</scope>
</reference>
<accession>A0AAV4SWS5</accession>
<dbReference type="Proteomes" id="UP001054945">
    <property type="component" value="Unassembled WGS sequence"/>
</dbReference>
<dbReference type="AlphaFoldDB" id="A0AAV4SWS5"/>
<evidence type="ECO:0000313" key="1">
    <source>
        <dbReference type="EMBL" id="GIY37739.1"/>
    </source>
</evidence>